<feature type="transmembrane region" description="Helical" evidence="1">
    <location>
        <begin position="203"/>
        <end position="224"/>
    </location>
</feature>
<dbReference type="GeneTree" id="ENSGT00390000017252"/>
<dbReference type="GO" id="GO:0030501">
    <property type="term" value="P:positive regulation of bone mineralization"/>
    <property type="evidence" value="ECO:0007669"/>
    <property type="project" value="Ensembl"/>
</dbReference>
<dbReference type="PROSITE" id="PS00022">
    <property type="entry name" value="EGF_1"/>
    <property type="match status" value="1"/>
</dbReference>
<dbReference type="Gene3D" id="3.80.10.10">
    <property type="entry name" value="Ribonuclease Inhibitor"/>
    <property type="match status" value="1"/>
</dbReference>
<dbReference type="GO" id="GO:0005765">
    <property type="term" value="C:lysosomal membrane"/>
    <property type="evidence" value="ECO:0007669"/>
    <property type="project" value="Ensembl"/>
</dbReference>
<protein>
    <submittedName>
        <fullName evidence="4">All-trans retinoic acid induced differentiation factor</fullName>
    </submittedName>
</protein>
<keyword evidence="1" id="KW-0812">Transmembrane</keyword>
<dbReference type="GO" id="GO:0006855">
    <property type="term" value="P:xenobiotic transmembrane transport"/>
    <property type="evidence" value="ECO:0007669"/>
    <property type="project" value="Ensembl"/>
</dbReference>
<gene>
    <name evidence="4" type="primary">ATRAID</name>
</gene>
<dbReference type="AlphaFoldDB" id="A0A663F8X5"/>
<evidence type="ECO:0000313" key="4">
    <source>
        <dbReference type="Ensembl" id="ENSACCP00020021315.1"/>
    </source>
</evidence>
<dbReference type="InterPro" id="IPR032675">
    <property type="entry name" value="LRR_dom_sf"/>
</dbReference>
<reference evidence="4" key="1">
    <citation type="submission" date="2025-08" db="UniProtKB">
        <authorList>
            <consortium name="Ensembl"/>
        </authorList>
    </citation>
    <scope>IDENTIFICATION</scope>
</reference>
<dbReference type="Proteomes" id="UP000472275">
    <property type="component" value="Chromosome 15"/>
</dbReference>
<evidence type="ECO:0000259" key="3">
    <source>
        <dbReference type="PROSITE" id="PS01186"/>
    </source>
</evidence>
<organism evidence="4 5">
    <name type="scientific">Aquila chrysaetos chrysaetos</name>
    <dbReference type="NCBI Taxonomy" id="223781"/>
    <lineage>
        <taxon>Eukaryota</taxon>
        <taxon>Metazoa</taxon>
        <taxon>Chordata</taxon>
        <taxon>Craniata</taxon>
        <taxon>Vertebrata</taxon>
        <taxon>Euteleostomi</taxon>
        <taxon>Archelosauria</taxon>
        <taxon>Archosauria</taxon>
        <taxon>Dinosauria</taxon>
        <taxon>Saurischia</taxon>
        <taxon>Theropoda</taxon>
        <taxon>Coelurosauria</taxon>
        <taxon>Aves</taxon>
        <taxon>Neognathae</taxon>
        <taxon>Neoaves</taxon>
        <taxon>Telluraves</taxon>
        <taxon>Accipitrimorphae</taxon>
        <taxon>Accipitriformes</taxon>
        <taxon>Accipitridae</taxon>
        <taxon>Accipitrinae</taxon>
        <taxon>Aquila</taxon>
    </lineage>
</organism>
<dbReference type="Ensembl" id="ENSACCT00020022258.1">
    <property type="protein sequence ID" value="ENSACCP00020021315.1"/>
    <property type="gene ID" value="ENSACCG00020014704.1"/>
</dbReference>
<name>A0A663F8X5_AQUCH</name>
<feature type="domain" description="EGF-like" evidence="2 3">
    <location>
        <begin position="186"/>
        <end position="197"/>
    </location>
</feature>
<dbReference type="PROSITE" id="PS01186">
    <property type="entry name" value="EGF_2"/>
    <property type="match status" value="1"/>
</dbReference>
<reference evidence="4" key="2">
    <citation type="submission" date="2025-09" db="UniProtKB">
        <authorList>
            <consortium name="Ensembl"/>
        </authorList>
    </citation>
    <scope>IDENTIFICATION</scope>
</reference>
<dbReference type="GO" id="GO:0005635">
    <property type="term" value="C:nuclear envelope"/>
    <property type="evidence" value="ECO:0007669"/>
    <property type="project" value="Ensembl"/>
</dbReference>
<dbReference type="GO" id="GO:0033689">
    <property type="term" value="P:negative regulation of osteoblast proliferation"/>
    <property type="evidence" value="ECO:0007669"/>
    <property type="project" value="Ensembl"/>
</dbReference>
<evidence type="ECO:0000256" key="1">
    <source>
        <dbReference type="SAM" id="Phobius"/>
    </source>
</evidence>
<dbReference type="InParanoid" id="A0A663F8X5"/>
<dbReference type="GO" id="GO:0010468">
    <property type="term" value="P:regulation of gene expression"/>
    <property type="evidence" value="ECO:0007669"/>
    <property type="project" value="Ensembl"/>
</dbReference>
<accession>A0A663F8X5</accession>
<dbReference type="GO" id="GO:0042910">
    <property type="term" value="F:xenobiotic transmembrane transporter activity"/>
    <property type="evidence" value="ECO:0007669"/>
    <property type="project" value="Ensembl"/>
</dbReference>
<keyword evidence="1" id="KW-1133">Transmembrane helix</keyword>
<proteinExistence type="predicted"/>
<dbReference type="InterPro" id="IPR000742">
    <property type="entry name" value="EGF"/>
</dbReference>
<dbReference type="SUPFAM" id="SSF52058">
    <property type="entry name" value="L domain-like"/>
    <property type="match status" value="1"/>
</dbReference>
<dbReference type="PANTHER" id="PTHR15926">
    <property type="entry name" value="ALL-TRANS RETINOIC ACID-INDUCED DIFFERENTIATION FACTOR"/>
    <property type="match status" value="1"/>
</dbReference>
<dbReference type="GO" id="GO:0048471">
    <property type="term" value="C:perinuclear region of cytoplasm"/>
    <property type="evidence" value="ECO:0007669"/>
    <property type="project" value="Ensembl"/>
</dbReference>
<dbReference type="PANTHER" id="PTHR15926:SF1">
    <property type="entry name" value="ALL-TRANS RETINOIC ACID-INDUCED DIFFERENTIATION FACTOR"/>
    <property type="match status" value="1"/>
</dbReference>
<keyword evidence="5" id="KW-1185">Reference proteome</keyword>
<evidence type="ECO:0000313" key="5">
    <source>
        <dbReference type="Proteomes" id="UP000472275"/>
    </source>
</evidence>
<evidence type="ECO:0000259" key="2">
    <source>
        <dbReference type="PROSITE" id="PS00022"/>
    </source>
</evidence>
<dbReference type="GO" id="GO:0045669">
    <property type="term" value="P:positive regulation of osteoblast differentiation"/>
    <property type="evidence" value="ECO:0007669"/>
    <property type="project" value="Ensembl"/>
</dbReference>
<sequence>GNPREVGVPGVPGVGGCPRGCRRCPGPAERPPPQVCGRCPGPLRNGSIVARFCASQASTESEGRCCWERGARPERLLGLDLSNCSLPSLPPGLAEAVAAIILDLTENPLTPLPNGSFLGFTHLQCLAVPLALECPGGSSAWEEVTTHGSSRLCQGQRNLCNSSMELAWLCPENAACAPDGPGLIQCLCDSPFHGYKCLRKGTFPVLLFCGILGAITLSLSLLLWGTQRRKAKTP</sequence>
<dbReference type="InterPro" id="IPR042350">
    <property type="entry name" value="ATRAID"/>
</dbReference>
<dbReference type="GO" id="GO:0042177">
    <property type="term" value="P:negative regulation of protein catabolic process"/>
    <property type="evidence" value="ECO:0007669"/>
    <property type="project" value="Ensembl"/>
</dbReference>
<keyword evidence="1" id="KW-0472">Membrane</keyword>